<dbReference type="Gene3D" id="3.40.50.720">
    <property type="entry name" value="NAD(P)-binding Rossmann-like Domain"/>
    <property type="match status" value="1"/>
</dbReference>
<dbReference type="PRINTS" id="PR01713">
    <property type="entry name" value="NUCEPIMERASE"/>
</dbReference>
<dbReference type="Gene3D" id="3.90.25.10">
    <property type="entry name" value="UDP-galactose 4-epimerase, domain 1"/>
    <property type="match status" value="1"/>
</dbReference>
<dbReference type="PANTHER" id="PTHR43000">
    <property type="entry name" value="DTDP-D-GLUCOSE 4,6-DEHYDRATASE-RELATED"/>
    <property type="match status" value="1"/>
</dbReference>
<dbReference type="EMBL" id="NUSQ01000034">
    <property type="protein sequence ID" value="PHD71894.1"/>
    <property type="molecule type" value="Genomic_DNA"/>
</dbReference>
<dbReference type="AlphaFoldDB" id="A0A2B5XX77"/>
<evidence type="ECO:0000313" key="2">
    <source>
        <dbReference type="EMBL" id="PHD71894.1"/>
    </source>
</evidence>
<feature type="domain" description="NAD(P)-binding" evidence="1">
    <location>
        <begin position="5"/>
        <end position="311"/>
    </location>
</feature>
<protein>
    <submittedName>
        <fullName evidence="2">Epimerase</fullName>
    </submittedName>
</protein>
<dbReference type="Proteomes" id="UP000225997">
    <property type="component" value="Unassembled WGS sequence"/>
</dbReference>
<gene>
    <name evidence="2" type="ORF">COF40_07400</name>
</gene>
<dbReference type="Pfam" id="PF16363">
    <property type="entry name" value="GDP_Man_Dehyd"/>
    <property type="match status" value="1"/>
</dbReference>
<accession>A0A2B5XX77</accession>
<evidence type="ECO:0000313" key="3">
    <source>
        <dbReference type="Proteomes" id="UP000225997"/>
    </source>
</evidence>
<dbReference type="InterPro" id="IPR036291">
    <property type="entry name" value="NAD(P)-bd_dom_sf"/>
</dbReference>
<proteinExistence type="predicted"/>
<reference evidence="2 3" key="1">
    <citation type="submission" date="2017-09" db="EMBL/GenBank/DDBJ databases">
        <title>Large-scale bioinformatics analysis of Bacillus genomes uncovers conserved roles of natural products in bacterial physiology.</title>
        <authorList>
            <consortium name="Agbiome Team Llc"/>
            <person name="Bleich R.M."/>
            <person name="Grubbs K.J."/>
            <person name="Santa Maria K.C."/>
            <person name="Allen S.E."/>
            <person name="Farag S."/>
            <person name="Shank E.A."/>
            <person name="Bowers A."/>
        </authorList>
    </citation>
    <scope>NUCLEOTIDE SEQUENCE [LARGE SCALE GENOMIC DNA]</scope>
    <source>
        <strain evidence="2 3">AFS044250</strain>
    </source>
</reference>
<dbReference type="SUPFAM" id="SSF51735">
    <property type="entry name" value="NAD(P)-binding Rossmann-fold domains"/>
    <property type="match status" value="1"/>
</dbReference>
<comment type="caution">
    <text evidence="2">The sequence shown here is derived from an EMBL/GenBank/DDBJ whole genome shotgun (WGS) entry which is preliminary data.</text>
</comment>
<sequence length="324" mass="36910">MTTVLVTGGSGFIGSNLCDFLLDEKYNVINIDNFNNFYDPQIKRKNIEHNLNNPNYSLVEGDIRDLGLLKKVFNDNNIDVIIHLAAMAGVRPSIEDPLLYEDVNVKGTINLLEMCRMYKIDKFLCASSSSVYGNNKKAPFSETDVVDYSISPYAATKKSCEVFGHVYHSLYNIDMIMLRFFTVYGPRQRPDLAIHKFTNLISESKEIPFYGDGLSERDYTYIDDIIDGIVKSLYYVINNSNVYEIINLGESHTISLSKMVNKIEDELGIQAKLNKLPMQPGDVQRTYADITKAKSLIGYNPQIDFNDGIKKFIKWYKEESLSCK</sequence>
<evidence type="ECO:0000259" key="1">
    <source>
        <dbReference type="Pfam" id="PF16363"/>
    </source>
</evidence>
<organism evidence="2 3">
    <name type="scientific">Bacillus toyonensis</name>
    <dbReference type="NCBI Taxonomy" id="155322"/>
    <lineage>
        <taxon>Bacteria</taxon>
        <taxon>Bacillati</taxon>
        <taxon>Bacillota</taxon>
        <taxon>Bacilli</taxon>
        <taxon>Bacillales</taxon>
        <taxon>Bacillaceae</taxon>
        <taxon>Bacillus</taxon>
        <taxon>Bacillus cereus group</taxon>
    </lineage>
</organism>
<name>A0A2B5XX77_9BACI</name>
<dbReference type="RefSeq" id="WP_100063022.1">
    <property type="nucleotide sequence ID" value="NZ_NUSQ01000034.1"/>
</dbReference>
<dbReference type="InterPro" id="IPR016040">
    <property type="entry name" value="NAD(P)-bd_dom"/>
</dbReference>